<evidence type="ECO:0000313" key="2">
    <source>
        <dbReference type="Proteomes" id="UP001066276"/>
    </source>
</evidence>
<keyword evidence="2" id="KW-1185">Reference proteome</keyword>
<proteinExistence type="predicted"/>
<dbReference type="EMBL" id="JANPWB010000012">
    <property type="protein sequence ID" value="KAJ1119385.1"/>
    <property type="molecule type" value="Genomic_DNA"/>
</dbReference>
<accession>A0AAV7NTH4</accession>
<dbReference type="PANTHER" id="PTHR11505">
    <property type="entry name" value="L1 TRANSPOSABLE ELEMENT-RELATED"/>
    <property type="match status" value="1"/>
</dbReference>
<dbReference type="Proteomes" id="UP001066276">
    <property type="component" value="Chromosome 8"/>
</dbReference>
<name>A0AAV7NTH4_PLEWA</name>
<reference evidence="1" key="1">
    <citation type="journal article" date="2022" name="bioRxiv">
        <title>Sequencing and chromosome-scale assembly of the giantPleurodeles waltlgenome.</title>
        <authorList>
            <person name="Brown T."/>
            <person name="Elewa A."/>
            <person name="Iarovenko S."/>
            <person name="Subramanian E."/>
            <person name="Araus A.J."/>
            <person name="Petzold A."/>
            <person name="Susuki M."/>
            <person name="Suzuki K.-i.T."/>
            <person name="Hayashi T."/>
            <person name="Toyoda A."/>
            <person name="Oliveira C."/>
            <person name="Osipova E."/>
            <person name="Leigh N.D."/>
            <person name="Simon A."/>
            <person name="Yun M.H."/>
        </authorList>
    </citation>
    <scope>NUCLEOTIDE SEQUENCE</scope>
    <source>
        <strain evidence="1">20211129_DDA</strain>
        <tissue evidence="1">Liver</tissue>
    </source>
</reference>
<dbReference type="InterPro" id="IPR004244">
    <property type="entry name" value="Transposase_22"/>
</dbReference>
<protein>
    <submittedName>
        <fullName evidence="1">Uncharacterized protein</fullName>
    </submittedName>
</protein>
<sequence>MDLEDRSRKENVNLFGLLEKEEGTDLMAFLKNVIPTFTGLTFSPMLEFQRAHRISPLQKNTARRPRAIIECFLQFEQVRQLLLTARPHGPYRHDGHEIRIAVDFSCETNEKRKAFLALRPQLLHLNIKFGLFEPARM</sequence>
<dbReference type="AlphaFoldDB" id="A0AAV7NTH4"/>
<comment type="caution">
    <text evidence="1">The sequence shown here is derived from an EMBL/GenBank/DDBJ whole genome shotgun (WGS) entry which is preliminary data.</text>
</comment>
<evidence type="ECO:0000313" key="1">
    <source>
        <dbReference type="EMBL" id="KAJ1119385.1"/>
    </source>
</evidence>
<dbReference type="Gene3D" id="3.30.70.1820">
    <property type="entry name" value="L1 transposable element, RRM domain"/>
    <property type="match status" value="1"/>
</dbReference>
<gene>
    <name evidence="1" type="ORF">NDU88_007571</name>
</gene>
<organism evidence="1 2">
    <name type="scientific">Pleurodeles waltl</name>
    <name type="common">Iberian ribbed newt</name>
    <dbReference type="NCBI Taxonomy" id="8319"/>
    <lineage>
        <taxon>Eukaryota</taxon>
        <taxon>Metazoa</taxon>
        <taxon>Chordata</taxon>
        <taxon>Craniata</taxon>
        <taxon>Vertebrata</taxon>
        <taxon>Euteleostomi</taxon>
        <taxon>Amphibia</taxon>
        <taxon>Batrachia</taxon>
        <taxon>Caudata</taxon>
        <taxon>Salamandroidea</taxon>
        <taxon>Salamandridae</taxon>
        <taxon>Pleurodelinae</taxon>
        <taxon>Pleurodeles</taxon>
    </lineage>
</organism>